<evidence type="ECO:0000256" key="3">
    <source>
        <dbReference type="ARBA" id="ARBA00022722"/>
    </source>
</evidence>
<feature type="active site" evidence="12">
    <location>
        <position position="17"/>
    </location>
</feature>
<evidence type="ECO:0000256" key="11">
    <source>
        <dbReference type="ARBA" id="ARBA00023204"/>
    </source>
</evidence>
<evidence type="ECO:0000256" key="8">
    <source>
        <dbReference type="ARBA" id="ARBA00022842"/>
    </source>
</evidence>
<evidence type="ECO:0000256" key="1">
    <source>
        <dbReference type="ARBA" id="ARBA00009518"/>
    </source>
</evidence>
<dbReference type="PRINTS" id="PR00696">
    <property type="entry name" value="RSOLVASERUVC"/>
</dbReference>
<dbReference type="EMBL" id="JBHPBY010000242">
    <property type="protein sequence ID" value="MFC1851917.1"/>
    <property type="molecule type" value="Genomic_DNA"/>
</dbReference>
<dbReference type="PANTHER" id="PTHR30194:SF3">
    <property type="entry name" value="CROSSOVER JUNCTION ENDODEOXYRIBONUCLEASE RUVC"/>
    <property type="match status" value="1"/>
</dbReference>
<evidence type="ECO:0000313" key="14">
    <source>
        <dbReference type="EMBL" id="MFC1851917.1"/>
    </source>
</evidence>
<proteinExistence type="inferred from homology"/>
<feature type="active site" evidence="12">
    <location>
        <position position="77"/>
    </location>
</feature>
<evidence type="ECO:0000256" key="12">
    <source>
        <dbReference type="HAMAP-Rule" id="MF_00034"/>
    </source>
</evidence>
<feature type="active site" evidence="12">
    <location>
        <position position="150"/>
    </location>
</feature>
<comment type="caution">
    <text evidence="14">The sequence shown here is derived from an EMBL/GenBank/DDBJ whole genome shotgun (WGS) entry which is preliminary data.</text>
</comment>
<feature type="binding site" evidence="12">
    <location>
        <position position="77"/>
    </location>
    <ligand>
        <name>Mg(2+)</name>
        <dbReference type="ChEBI" id="CHEBI:18420"/>
        <label>2</label>
    </ligand>
</feature>
<keyword evidence="3 12" id="KW-0540">Nuclease</keyword>
<dbReference type="NCBIfam" id="NF000711">
    <property type="entry name" value="PRK00039.2-1"/>
    <property type="match status" value="1"/>
</dbReference>
<dbReference type="HAMAP" id="MF_00034">
    <property type="entry name" value="RuvC"/>
    <property type="match status" value="1"/>
</dbReference>
<dbReference type="PANTHER" id="PTHR30194">
    <property type="entry name" value="CROSSOVER JUNCTION ENDODEOXYRIBONUCLEASE RUVC"/>
    <property type="match status" value="1"/>
</dbReference>
<keyword evidence="7 12" id="KW-0378">Hydrolase</keyword>
<feature type="binding site" evidence="12">
    <location>
        <position position="150"/>
    </location>
    <ligand>
        <name>Mg(2+)</name>
        <dbReference type="ChEBI" id="CHEBI:18420"/>
        <label>1</label>
    </ligand>
</feature>
<reference evidence="14 15" key="1">
    <citation type="submission" date="2024-09" db="EMBL/GenBank/DDBJ databases">
        <title>Laminarin stimulates single cell rates of sulfate reduction while oxygen inhibits transcriptomic activity in coastal marine sediment.</title>
        <authorList>
            <person name="Lindsay M."/>
            <person name="Orcutt B."/>
            <person name="Emerson D."/>
            <person name="Stepanauskas R."/>
            <person name="D'Angelo T."/>
        </authorList>
    </citation>
    <scope>NUCLEOTIDE SEQUENCE [LARGE SCALE GENOMIC DNA]</scope>
    <source>
        <strain evidence="14">SAG AM-311-K15</strain>
    </source>
</reference>
<keyword evidence="10 12" id="KW-0233">DNA recombination</keyword>
<keyword evidence="8 12" id="KW-0460">Magnesium</keyword>
<keyword evidence="15" id="KW-1185">Reference proteome</keyword>
<comment type="cofactor">
    <cofactor evidence="12">
        <name>Mg(2+)</name>
        <dbReference type="ChEBI" id="CHEBI:18420"/>
    </cofactor>
    <text evidence="12">Binds 2 Mg(2+) ion per subunit.</text>
</comment>
<evidence type="ECO:0000256" key="7">
    <source>
        <dbReference type="ARBA" id="ARBA00022801"/>
    </source>
</evidence>
<keyword evidence="2 12" id="KW-0963">Cytoplasm</keyword>
<dbReference type="Proteomes" id="UP001594351">
    <property type="component" value="Unassembled WGS sequence"/>
</dbReference>
<dbReference type="Gene3D" id="3.30.420.10">
    <property type="entry name" value="Ribonuclease H-like superfamily/Ribonuclease H"/>
    <property type="match status" value="1"/>
</dbReference>
<evidence type="ECO:0000256" key="13">
    <source>
        <dbReference type="NCBIfam" id="TIGR00228"/>
    </source>
</evidence>
<dbReference type="Pfam" id="PF02075">
    <property type="entry name" value="RuvC"/>
    <property type="match status" value="1"/>
</dbReference>
<evidence type="ECO:0000256" key="6">
    <source>
        <dbReference type="ARBA" id="ARBA00022763"/>
    </source>
</evidence>
<keyword evidence="4 12" id="KW-0479">Metal-binding</keyword>
<feature type="binding site" evidence="12">
    <location>
        <position position="17"/>
    </location>
    <ligand>
        <name>Mg(2+)</name>
        <dbReference type="ChEBI" id="CHEBI:18420"/>
        <label>1</label>
    </ligand>
</feature>
<dbReference type="InterPro" id="IPR012337">
    <property type="entry name" value="RNaseH-like_sf"/>
</dbReference>
<gene>
    <name evidence="12 14" type="primary">ruvC</name>
    <name evidence="14" type="ORF">ACFL27_17125</name>
</gene>
<evidence type="ECO:0000256" key="9">
    <source>
        <dbReference type="ARBA" id="ARBA00023125"/>
    </source>
</evidence>
<dbReference type="SUPFAM" id="SSF53098">
    <property type="entry name" value="Ribonuclease H-like"/>
    <property type="match status" value="1"/>
</dbReference>
<organism evidence="14 15">
    <name type="scientific">candidate division CSSED10-310 bacterium</name>
    <dbReference type="NCBI Taxonomy" id="2855610"/>
    <lineage>
        <taxon>Bacteria</taxon>
        <taxon>Bacteria division CSSED10-310</taxon>
    </lineage>
</organism>
<comment type="catalytic activity">
    <reaction evidence="12">
        <text>Endonucleolytic cleavage at a junction such as a reciprocal single-stranded crossover between two homologous DNA duplexes (Holliday junction).</text>
        <dbReference type="EC" id="3.1.21.10"/>
    </reaction>
</comment>
<name>A0ABV6Z0E0_UNCC1</name>
<evidence type="ECO:0000256" key="2">
    <source>
        <dbReference type="ARBA" id="ARBA00022490"/>
    </source>
</evidence>
<accession>A0ABV6Z0E0</accession>
<evidence type="ECO:0000256" key="5">
    <source>
        <dbReference type="ARBA" id="ARBA00022759"/>
    </source>
</evidence>
<dbReference type="PROSITE" id="PS01321">
    <property type="entry name" value="RUVC"/>
    <property type="match status" value="1"/>
</dbReference>
<keyword evidence="5 12" id="KW-0255">Endonuclease</keyword>
<protein>
    <recommendedName>
        <fullName evidence="12 13">Crossover junction endodeoxyribonuclease RuvC</fullName>
        <ecNumber evidence="12 13">3.1.21.10</ecNumber>
    </recommendedName>
    <alternativeName>
        <fullName evidence="12">Holliday junction nuclease RuvC</fullName>
    </alternativeName>
    <alternativeName>
        <fullName evidence="12">Holliday junction resolvase RuvC</fullName>
    </alternativeName>
</protein>
<keyword evidence="6 12" id="KW-0227">DNA damage</keyword>
<dbReference type="InterPro" id="IPR002176">
    <property type="entry name" value="X-over_junc_endoDNase_RuvC"/>
</dbReference>
<comment type="similarity">
    <text evidence="1 12">Belongs to the RuvC family.</text>
</comment>
<dbReference type="NCBIfam" id="TIGR00228">
    <property type="entry name" value="ruvC"/>
    <property type="match status" value="1"/>
</dbReference>
<comment type="function">
    <text evidence="12">The RuvA-RuvB-RuvC complex processes Holliday junction (HJ) DNA during genetic recombination and DNA repair. Endonuclease that resolves HJ intermediates. Cleaves cruciform DNA by making single-stranded nicks across the HJ at symmetrical positions within the homologous arms, yielding a 5'-phosphate and a 3'-hydroxyl group; requires a central core of homology in the junction. The consensus cleavage sequence is 5'-(A/T)TT(C/G)-3'. Cleavage occurs on the 3'-side of the TT dinucleotide at the point of strand exchange. HJ branch migration catalyzed by RuvA-RuvB allows RuvC to scan DNA until it finds its consensus sequence, where it cleaves and resolves the cruciform DNA.</text>
</comment>
<keyword evidence="9 12" id="KW-0238">DNA-binding</keyword>
<dbReference type="InterPro" id="IPR020563">
    <property type="entry name" value="X-over_junc_endoDNase_Mg_BS"/>
</dbReference>
<evidence type="ECO:0000313" key="15">
    <source>
        <dbReference type="Proteomes" id="UP001594351"/>
    </source>
</evidence>
<comment type="subcellular location">
    <subcellularLocation>
        <location evidence="12">Cytoplasm</location>
    </subcellularLocation>
</comment>
<dbReference type="EC" id="3.1.21.10" evidence="12 13"/>
<keyword evidence="11 12" id="KW-0234">DNA repair</keyword>
<dbReference type="CDD" id="cd16962">
    <property type="entry name" value="RuvC"/>
    <property type="match status" value="1"/>
</dbReference>
<evidence type="ECO:0000256" key="4">
    <source>
        <dbReference type="ARBA" id="ARBA00022723"/>
    </source>
</evidence>
<dbReference type="InterPro" id="IPR036397">
    <property type="entry name" value="RNaseH_sf"/>
</dbReference>
<comment type="subunit">
    <text evidence="12">Homodimer which binds Holliday junction (HJ) DNA. The HJ becomes 2-fold symmetrical on binding to RuvC with unstacked arms; it has a different conformation from HJ DNA in complex with RuvA. In the full resolvosome a probable DNA-RuvA(4)-RuvB(12)-RuvC(2) complex forms which resolves the HJ.</text>
</comment>
<sequence>MRAQTNNNNYITVMGIDPGIAVTGFGIIRGRGSQIQPVHSGTIRTNSTECVAARLKHIFINLKDIMNTYQPEEVAVEEVFFSRNVSSAMKLGQARGVALMTAFTCGAELGEYSALEVKKAVVGFGRATKEQVQLMVQRLLALSRKPEPNDVADALAIAICHFHTLQSRWPAETLRGRTRRK</sequence>
<evidence type="ECO:0000256" key="10">
    <source>
        <dbReference type="ARBA" id="ARBA00023172"/>
    </source>
</evidence>